<comment type="caution">
    <text evidence="3">The sequence shown here is derived from an EMBL/GenBank/DDBJ whole genome shotgun (WGS) entry which is preliminary data.</text>
</comment>
<dbReference type="Proteomes" id="UP000036176">
    <property type="component" value="Unassembled WGS sequence"/>
</dbReference>
<sequence>MAVLAVLAAHLTGWPRGGFVGIDVFFVISGFFVTDMLLRSAEPTGTVSLGRFWLDRARRILPTAIAVLIATYVASLILLPDRARDIGIDALFSFAFLANWHFAAQGAEPDSPLQHYWPLSIEEQFYLLWPLLILAVTALVVRRAWSRDRWVGLVAATSGLLTAASLAWATYQTAVSPHSAFYNTFARAWELGVGALLATAVAVLTTTPVWLRPLLSWAGVALIAAGLVLIAPDSAGFPVPWALLPVAGAAMVIAAGVGSEPMFQPLLRNQAATYLGDLSYALYLVHWPVIVLLGTVMDTSVYFYAGALALSFGLAIACHHFLENPLRHGSWGAIQQAREDMRHGLYHVERSTKIAAVAALVLITLSVITFAARPDRYEQTHPALPCCGHLE</sequence>
<dbReference type="EMBL" id="JYNX01000023">
    <property type="protein sequence ID" value="KMO83365.1"/>
    <property type="molecule type" value="Genomic_DNA"/>
</dbReference>
<dbReference type="GO" id="GO:0009103">
    <property type="term" value="P:lipopolysaccharide biosynthetic process"/>
    <property type="evidence" value="ECO:0007669"/>
    <property type="project" value="TreeGrafter"/>
</dbReference>
<feature type="domain" description="Acyltransferase 3" evidence="2">
    <location>
        <begin position="3"/>
        <end position="318"/>
    </location>
</feature>
<feature type="transmembrane region" description="Helical" evidence="1">
    <location>
        <begin position="214"/>
        <end position="232"/>
    </location>
</feature>
<dbReference type="PATRIC" id="fig|1800.3.peg.1209"/>
<keyword evidence="3" id="KW-0012">Acyltransferase</keyword>
<dbReference type="AlphaFoldDB" id="A0A0J6WJ51"/>
<proteinExistence type="predicted"/>
<dbReference type="GO" id="GO:0016747">
    <property type="term" value="F:acyltransferase activity, transferring groups other than amino-acyl groups"/>
    <property type="evidence" value="ECO:0007669"/>
    <property type="project" value="InterPro"/>
</dbReference>
<dbReference type="InterPro" id="IPR002656">
    <property type="entry name" value="Acyl_transf_3_dom"/>
</dbReference>
<feature type="transmembrane region" description="Helical" evidence="1">
    <location>
        <begin position="150"/>
        <end position="168"/>
    </location>
</feature>
<reference evidence="3 4" key="1">
    <citation type="journal article" date="2015" name="Genome Biol. Evol.">
        <title>Characterization of Three Mycobacterium spp. with Potential Use in Bioremediation by Genome Sequencing and Comparative Genomics.</title>
        <authorList>
            <person name="Das S."/>
            <person name="Pettersson B.M."/>
            <person name="Behra P.R."/>
            <person name="Ramesh M."/>
            <person name="Dasgupta S."/>
            <person name="Bhattacharya A."/>
            <person name="Kirsebom L.A."/>
        </authorList>
    </citation>
    <scope>NUCLEOTIDE SEQUENCE [LARGE SCALE GENOMIC DNA]</scope>
    <source>
        <strain evidence="3 4">DSM 44219</strain>
    </source>
</reference>
<dbReference type="GO" id="GO:0016020">
    <property type="term" value="C:membrane"/>
    <property type="evidence" value="ECO:0007669"/>
    <property type="project" value="TreeGrafter"/>
</dbReference>
<dbReference type="EC" id="2.3.1.-" evidence="3"/>
<name>A0A0J6WJ51_MYCCU</name>
<dbReference type="PANTHER" id="PTHR23028">
    <property type="entry name" value="ACETYLTRANSFERASE"/>
    <property type="match status" value="1"/>
</dbReference>
<keyword evidence="1" id="KW-1133">Transmembrane helix</keyword>
<evidence type="ECO:0000256" key="1">
    <source>
        <dbReference type="SAM" id="Phobius"/>
    </source>
</evidence>
<feature type="transmembrane region" description="Helical" evidence="1">
    <location>
        <begin position="60"/>
        <end position="79"/>
    </location>
</feature>
<feature type="transmembrane region" description="Helical" evidence="1">
    <location>
        <begin position="20"/>
        <end position="40"/>
    </location>
</feature>
<accession>A0A0J6WJ51</accession>
<feature type="transmembrane region" description="Helical" evidence="1">
    <location>
        <begin position="238"/>
        <end position="257"/>
    </location>
</feature>
<organism evidence="3 4">
    <name type="scientific">Mycolicibacterium chubuense</name>
    <name type="common">Mycobacterium chubuense</name>
    <dbReference type="NCBI Taxonomy" id="1800"/>
    <lineage>
        <taxon>Bacteria</taxon>
        <taxon>Bacillati</taxon>
        <taxon>Actinomycetota</taxon>
        <taxon>Actinomycetes</taxon>
        <taxon>Mycobacteriales</taxon>
        <taxon>Mycobacteriaceae</taxon>
        <taxon>Mycolicibacterium</taxon>
    </lineage>
</organism>
<evidence type="ECO:0000313" key="3">
    <source>
        <dbReference type="EMBL" id="KMO83365.1"/>
    </source>
</evidence>
<gene>
    <name evidence="3" type="primary">oatA_3</name>
    <name evidence="3" type="ORF">MCHUDSM44219_01203</name>
</gene>
<evidence type="ECO:0000259" key="2">
    <source>
        <dbReference type="Pfam" id="PF01757"/>
    </source>
</evidence>
<dbReference type="InterPro" id="IPR050879">
    <property type="entry name" value="Acyltransferase_3"/>
</dbReference>
<keyword evidence="3" id="KW-0808">Transferase</keyword>
<keyword evidence="1" id="KW-0812">Transmembrane</keyword>
<feature type="transmembrane region" description="Helical" evidence="1">
    <location>
        <begin position="302"/>
        <end position="322"/>
    </location>
</feature>
<feature type="transmembrane region" description="Helical" evidence="1">
    <location>
        <begin position="278"/>
        <end position="296"/>
    </location>
</feature>
<feature type="transmembrane region" description="Helical" evidence="1">
    <location>
        <begin position="86"/>
        <end position="104"/>
    </location>
</feature>
<keyword evidence="1" id="KW-0472">Membrane</keyword>
<dbReference type="Pfam" id="PF01757">
    <property type="entry name" value="Acyl_transf_3"/>
    <property type="match status" value="1"/>
</dbReference>
<feature type="transmembrane region" description="Helical" evidence="1">
    <location>
        <begin position="354"/>
        <end position="372"/>
    </location>
</feature>
<feature type="transmembrane region" description="Helical" evidence="1">
    <location>
        <begin position="124"/>
        <end position="141"/>
    </location>
</feature>
<evidence type="ECO:0000313" key="4">
    <source>
        <dbReference type="Proteomes" id="UP000036176"/>
    </source>
</evidence>
<dbReference type="PANTHER" id="PTHR23028:SF53">
    <property type="entry name" value="ACYL_TRANSF_3 DOMAIN-CONTAINING PROTEIN"/>
    <property type="match status" value="1"/>
</dbReference>
<protein>
    <submittedName>
        <fullName evidence="3">O-acetyltransferase OatA</fullName>
        <ecNumber evidence="3">2.3.1.-</ecNumber>
    </submittedName>
</protein>
<keyword evidence="4" id="KW-1185">Reference proteome</keyword>